<protein>
    <submittedName>
        <fullName evidence="4">Thiamine monophosphate synthase</fullName>
    </submittedName>
</protein>
<feature type="domain" description="Thiamine phosphate synthase/TenI" evidence="3">
    <location>
        <begin position="5"/>
        <end position="177"/>
    </location>
</feature>
<evidence type="ECO:0000256" key="1">
    <source>
        <dbReference type="ARBA" id="ARBA00004948"/>
    </source>
</evidence>
<dbReference type="PANTHER" id="PTHR20857">
    <property type="entry name" value="THIAMINE-PHOSPHATE PYROPHOSPHORYLASE"/>
    <property type="match status" value="1"/>
</dbReference>
<dbReference type="GO" id="GO:0004789">
    <property type="term" value="F:thiamine-phosphate diphosphorylase activity"/>
    <property type="evidence" value="ECO:0007669"/>
    <property type="project" value="TreeGrafter"/>
</dbReference>
<dbReference type="InterPro" id="IPR036206">
    <property type="entry name" value="ThiamineP_synth_sf"/>
</dbReference>
<dbReference type="GO" id="GO:0005737">
    <property type="term" value="C:cytoplasm"/>
    <property type="evidence" value="ECO:0007669"/>
    <property type="project" value="TreeGrafter"/>
</dbReference>
<reference evidence="4 5" key="1">
    <citation type="submission" date="2009-02" db="EMBL/GenBank/DDBJ databases">
        <title>Sequencing of the draft genome and assembly of Dethiobacter alkaliphilus AHT 1.</title>
        <authorList>
            <consortium name="US DOE Joint Genome Institute (JGI-PGF)"/>
            <person name="Lucas S."/>
            <person name="Copeland A."/>
            <person name="Lapidus A."/>
            <person name="Glavina del Rio T."/>
            <person name="Dalin E."/>
            <person name="Tice H."/>
            <person name="Bruce D."/>
            <person name="Goodwin L."/>
            <person name="Pitluck S."/>
            <person name="Larimer F."/>
            <person name="Land M.L."/>
            <person name="Hauser L."/>
            <person name="Muyzer G."/>
        </authorList>
    </citation>
    <scope>NUCLEOTIDE SEQUENCE [LARGE SCALE GENOMIC DNA]</scope>
    <source>
        <strain evidence="4 5">AHT 1</strain>
    </source>
</reference>
<dbReference type="PANTHER" id="PTHR20857:SF15">
    <property type="entry name" value="THIAMINE-PHOSPHATE SYNTHASE"/>
    <property type="match status" value="1"/>
</dbReference>
<dbReference type="Gene3D" id="3.20.20.70">
    <property type="entry name" value="Aldolase class I"/>
    <property type="match status" value="1"/>
</dbReference>
<dbReference type="SUPFAM" id="SSF51391">
    <property type="entry name" value="Thiamin phosphate synthase"/>
    <property type="match status" value="1"/>
</dbReference>
<dbReference type="AlphaFoldDB" id="C0GEC4"/>
<dbReference type="Proteomes" id="UP000006443">
    <property type="component" value="Unassembled WGS sequence"/>
</dbReference>
<comment type="caution">
    <text evidence="4">The sequence shown here is derived from an EMBL/GenBank/DDBJ whole genome shotgun (WGS) entry which is preliminary data.</text>
</comment>
<comment type="pathway">
    <text evidence="1">Cofactor biosynthesis; thiamine diphosphate biosynthesis.</text>
</comment>
<gene>
    <name evidence="4" type="ORF">DealDRAFT_0833</name>
</gene>
<dbReference type="STRING" id="555088.DealDRAFT_0833"/>
<dbReference type="InterPro" id="IPR022998">
    <property type="entry name" value="ThiamineP_synth_TenI"/>
</dbReference>
<dbReference type="RefSeq" id="WP_008515153.1">
    <property type="nucleotide sequence ID" value="NZ_ACJM01000003.1"/>
</dbReference>
<dbReference type="EMBL" id="ACJM01000003">
    <property type="protein sequence ID" value="EEG78418.1"/>
    <property type="molecule type" value="Genomic_DNA"/>
</dbReference>
<proteinExistence type="predicted"/>
<dbReference type="GO" id="GO:0009228">
    <property type="term" value="P:thiamine biosynthetic process"/>
    <property type="evidence" value="ECO:0007669"/>
    <property type="project" value="UniProtKB-KW"/>
</dbReference>
<evidence type="ECO:0000256" key="2">
    <source>
        <dbReference type="ARBA" id="ARBA00022977"/>
    </source>
</evidence>
<dbReference type="InterPro" id="IPR013785">
    <property type="entry name" value="Aldolase_TIM"/>
</dbReference>
<sequence length="197" mass="21231">MKNKLFVVTNRKLVKDGTLCDAVNRACPFADAIILREKDLSHQELLDLAQQVKKITDSYNTPLIINNNLQVAGQIEAFGYHSGIKNYRQENVRTRLGLSIHTIEEALTAQKLGADYIIAGNIFKTDCKPGLGGKGLSFVEAVTSSVSIPVIAIGGISTDNVSAVIKAGAHGIAVMSSAMEDADGSYLKSLRSRLEEI</sequence>
<organism evidence="4 5">
    <name type="scientific">Dethiobacter alkaliphilus AHT 1</name>
    <dbReference type="NCBI Taxonomy" id="555088"/>
    <lineage>
        <taxon>Bacteria</taxon>
        <taxon>Bacillati</taxon>
        <taxon>Bacillota</taxon>
        <taxon>Dethiobacteria</taxon>
        <taxon>Dethiobacterales</taxon>
        <taxon>Dethiobacteraceae</taxon>
        <taxon>Dethiobacter</taxon>
    </lineage>
</organism>
<dbReference type="eggNOG" id="COG0352">
    <property type="taxonomic scope" value="Bacteria"/>
</dbReference>
<accession>C0GEC4</accession>
<keyword evidence="2" id="KW-0784">Thiamine biosynthesis</keyword>
<dbReference type="CDD" id="cd00564">
    <property type="entry name" value="TMP_TenI"/>
    <property type="match status" value="1"/>
</dbReference>
<evidence type="ECO:0000313" key="4">
    <source>
        <dbReference type="EMBL" id="EEG78418.1"/>
    </source>
</evidence>
<name>C0GEC4_DETAL</name>
<evidence type="ECO:0000313" key="5">
    <source>
        <dbReference type="Proteomes" id="UP000006443"/>
    </source>
</evidence>
<evidence type="ECO:0000259" key="3">
    <source>
        <dbReference type="Pfam" id="PF02581"/>
    </source>
</evidence>
<dbReference type="Pfam" id="PF02581">
    <property type="entry name" value="TMP-TENI"/>
    <property type="match status" value="1"/>
</dbReference>
<keyword evidence="5" id="KW-1185">Reference proteome</keyword>